<dbReference type="InParanoid" id="K3ZGA6"/>
<accession>K3ZGA6</accession>
<name>K3ZGA6_SETIT</name>
<organism evidence="1 2">
    <name type="scientific">Setaria italica</name>
    <name type="common">Foxtail millet</name>
    <name type="synonym">Panicum italicum</name>
    <dbReference type="NCBI Taxonomy" id="4555"/>
    <lineage>
        <taxon>Eukaryota</taxon>
        <taxon>Viridiplantae</taxon>
        <taxon>Streptophyta</taxon>
        <taxon>Embryophyta</taxon>
        <taxon>Tracheophyta</taxon>
        <taxon>Spermatophyta</taxon>
        <taxon>Magnoliopsida</taxon>
        <taxon>Liliopsida</taxon>
        <taxon>Poales</taxon>
        <taxon>Poaceae</taxon>
        <taxon>PACMAD clade</taxon>
        <taxon>Panicoideae</taxon>
        <taxon>Panicodae</taxon>
        <taxon>Paniceae</taxon>
        <taxon>Cenchrinae</taxon>
        <taxon>Setaria</taxon>
    </lineage>
</organism>
<keyword evidence="2" id="KW-1185">Reference proteome</keyword>
<dbReference type="EMBL" id="AGNK02001731">
    <property type="status" value="NOT_ANNOTATED_CDS"/>
    <property type="molecule type" value="Genomic_DNA"/>
</dbReference>
<dbReference type="Gramene" id="KQL15527">
    <property type="protein sequence ID" value="KQL15527"/>
    <property type="gene ID" value="SETIT_025608mg"/>
</dbReference>
<dbReference type="EnsemblPlants" id="KQL15527">
    <property type="protein sequence ID" value="KQL15527"/>
    <property type="gene ID" value="SETIT_025608mg"/>
</dbReference>
<dbReference type="AlphaFoldDB" id="K3ZGA6"/>
<evidence type="ECO:0000313" key="2">
    <source>
        <dbReference type="Proteomes" id="UP000004995"/>
    </source>
</evidence>
<reference evidence="1" key="2">
    <citation type="submission" date="2018-08" db="UniProtKB">
        <authorList>
            <consortium name="EnsemblPlants"/>
        </authorList>
    </citation>
    <scope>IDENTIFICATION</scope>
    <source>
        <strain evidence="1">Yugu1</strain>
    </source>
</reference>
<reference evidence="2" key="1">
    <citation type="journal article" date="2012" name="Nat. Biotechnol.">
        <title>Reference genome sequence of the model plant Setaria.</title>
        <authorList>
            <person name="Bennetzen J.L."/>
            <person name="Schmutz J."/>
            <person name="Wang H."/>
            <person name="Percifield R."/>
            <person name="Hawkins J."/>
            <person name="Pontaroli A.C."/>
            <person name="Estep M."/>
            <person name="Feng L."/>
            <person name="Vaughn J.N."/>
            <person name="Grimwood J."/>
            <person name="Jenkins J."/>
            <person name="Barry K."/>
            <person name="Lindquist E."/>
            <person name="Hellsten U."/>
            <person name="Deshpande S."/>
            <person name="Wang X."/>
            <person name="Wu X."/>
            <person name="Mitros T."/>
            <person name="Triplett J."/>
            <person name="Yang X."/>
            <person name="Ye C.Y."/>
            <person name="Mauro-Herrera M."/>
            <person name="Wang L."/>
            <person name="Li P."/>
            <person name="Sharma M."/>
            <person name="Sharma R."/>
            <person name="Ronald P.C."/>
            <person name="Panaud O."/>
            <person name="Kellogg E.A."/>
            <person name="Brutnell T.P."/>
            <person name="Doust A.N."/>
            <person name="Tuskan G.A."/>
            <person name="Rokhsar D."/>
            <person name="Devos K.M."/>
        </authorList>
    </citation>
    <scope>NUCLEOTIDE SEQUENCE [LARGE SCALE GENOMIC DNA]</scope>
    <source>
        <strain evidence="2">cv. Yugu1</strain>
    </source>
</reference>
<dbReference type="Proteomes" id="UP000004995">
    <property type="component" value="Unassembled WGS sequence"/>
</dbReference>
<protein>
    <submittedName>
        <fullName evidence="1">Uncharacterized protein</fullName>
    </submittedName>
</protein>
<dbReference type="HOGENOM" id="CLU_3400087_0_0_1"/>
<sequence length="31" mass="3392">MMGHQHQPGCKLGSSMQLKYIIDAALTCNNT</sequence>
<evidence type="ECO:0000313" key="1">
    <source>
        <dbReference type="EnsemblPlants" id="KQL15527"/>
    </source>
</evidence>
<proteinExistence type="predicted"/>